<name>A0AAU9W464_9CNID</name>
<evidence type="ECO:0000313" key="2">
    <source>
        <dbReference type="EMBL" id="CAH3103465.1"/>
    </source>
</evidence>
<protein>
    <submittedName>
        <fullName evidence="2">Uncharacterized protein</fullName>
    </submittedName>
</protein>
<evidence type="ECO:0000256" key="1">
    <source>
        <dbReference type="SAM" id="SignalP"/>
    </source>
</evidence>
<gene>
    <name evidence="2" type="ORF">PMEA_00035135</name>
</gene>
<feature type="signal peptide" evidence="1">
    <location>
        <begin position="1"/>
        <end position="19"/>
    </location>
</feature>
<sequence length="108" mass="11932">MAAVLFRIALISLIPGALCLYCWGCYSDKSWADCESKLESHLCPVGSVCQIEEFTETNPKGVPKTYYFKTCGLQSHCDGSECNLQEGNVTHTCVFHCCCYDNCNTGIL</sequence>
<dbReference type="CDD" id="cd00117">
    <property type="entry name" value="TFP"/>
    <property type="match status" value="1"/>
</dbReference>
<keyword evidence="3" id="KW-1185">Reference proteome</keyword>
<dbReference type="Proteomes" id="UP001159428">
    <property type="component" value="Unassembled WGS sequence"/>
</dbReference>
<keyword evidence="1" id="KW-0732">Signal</keyword>
<organism evidence="2 3">
    <name type="scientific">Pocillopora meandrina</name>
    <dbReference type="NCBI Taxonomy" id="46732"/>
    <lineage>
        <taxon>Eukaryota</taxon>
        <taxon>Metazoa</taxon>
        <taxon>Cnidaria</taxon>
        <taxon>Anthozoa</taxon>
        <taxon>Hexacorallia</taxon>
        <taxon>Scleractinia</taxon>
        <taxon>Astrocoeniina</taxon>
        <taxon>Pocilloporidae</taxon>
        <taxon>Pocillopora</taxon>
    </lineage>
</organism>
<dbReference type="EMBL" id="CALNXJ010000009">
    <property type="protein sequence ID" value="CAH3103465.1"/>
    <property type="molecule type" value="Genomic_DNA"/>
</dbReference>
<dbReference type="InterPro" id="IPR045860">
    <property type="entry name" value="Snake_toxin-like_sf"/>
</dbReference>
<proteinExistence type="predicted"/>
<dbReference type="SUPFAM" id="SSF57302">
    <property type="entry name" value="Snake toxin-like"/>
    <property type="match status" value="1"/>
</dbReference>
<comment type="caution">
    <text evidence="2">The sequence shown here is derived from an EMBL/GenBank/DDBJ whole genome shotgun (WGS) entry which is preliminary data.</text>
</comment>
<evidence type="ECO:0000313" key="3">
    <source>
        <dbReference type="Proteomes" id="UP001159428"/>
    </source>
</evidence>
<reference evidence="2 3" key="1">
    <citation type="submission" date="2022-05" db="EMBL/GenBank/DDBJ databases">
        <authorList>
            <consortium name="Genoscope - CEA"/>
            <person name="William W."/>
        </authorList>
    </citation>
    <scope>NUCLEOTIDE SEQUENCE [LARGE SCALE GENOMIC DNA]</scope>
</reference>
<feature type="chain" id="PRO_5043773603" evidence="1">
    <location>
        <begin position="20"/>
        <end position="108"/>
    </location>
</feature>
<dbReference type="AlphaFoldDB" id="A0AAU9W464"/>
<accession>A0AAU9W464</accession>